<organism evidence="3 4">
    <name type="scientific">Pirellula staleyi (strain ATCC 27377 / DSM 6068 / ICPB 4128)</name>
    <name type="common">Pirella staleyi</name>
    <dbReference type="NCBI Taxonomy" id="530564"/>
    <lineage>
        <taxon>Bacteria</taxon>
        <taxon>Pseudomonadati</taxon>
        <taxon>Planctomycetota</taxon>
        <taxon>Planctomycetia</taxon>
        <taxon>Pirellulales</taxon>
        <taxon>Pirellulaceae</taxon>
        <taxon>Pirellula</taxon>
    </lineage>
</organism>
<feature type="domain" description="DUF1559" evidence="2">
    <location>
        <begin position="41"/>
        <end position="309"/>
    </location>
</feature>
<dbReference type="Gene3D" id="3.30.700.10">
    <property type="entry name" value="Glycoprotein, Type 4 Pilin"/>
    <property type="match status" value="1"/>
</dbReference>
<evidence type="ECO:0000256" key="1">
    <source>
        <dbReference type="SAM" id="Phobius"/>
    </source>
</evidence>
<dbReference type="Pfam" id="PF07963">
    <property type="entry name" value="N_methyl"/>
    <property type="match status" value="1"/>
</dbReference>
<dbReference type="KEGG" id="psl:Psta_4679"/>
<dbReference type="Proteomes" id="UP000001887">
    <property type="component" value="Chromosome"/>
</dbReference>
<dbReference type="OrthoDB" id="263537at2"/>
<dbReference type="NCBIfam" id="TIGR02532">
    <property type="entry name" value="IV_pilin_GFxxxE"/>
    <property type="match status" value="1"/>
</dbReference>
<dbReference type="EMBL" id="CP001848">
    <property type="protein sequence ID" value="ADB19321.1"/>
    <property type="molecule type" value="Genomic_DNA"/>
</dbReference>
<dbReference type="HOGENOM" id="CLU_041661_0_0_0"/>
<sequence length="328" mass="36001" precursor="true">MLSRPIRSARRHRLCGFTLVELLVVIAIIGILVGLLLPAVQMARDAARRSQSQNNLKQICLATQNFELARRFYPPGFVWSNSHYNSPGFTDGSLFLQILPYVEEVNRLQKAEDNNSAFYAITYESLPPKVMMNPCDPTLPSNGSQYHPGTKINYAVGCYAANAQVFGCITKNNANRAFPATVRTHVPAYVLDGLSNTIGFAEKQSILRSTTSYSEVTYFAYSNTNYVGHIPVFAMKQSDIITPIRYAGSGSLAVPANAVGPESKFQITPKVSGTVNLADWQRCHAPRSSGIMVALLDGSVRMVSSSVDKNVWWGAVTPQGKEILASNW</sequence>
<protein>
    <recommendedName>
        <fullName evidence="2">DUF1559 domain-containing protein</fullName>
    </recommendedName>
</protein>
<proteinExistence type="predicted"/>
<dbReference type="InterPro" id="IPR045584">
    <property type="entry name" value="Pilin-like"/>
</dbReference>
<keyword evidence="1" id="KW-0472">Membrane</keyword>
<dbReference type="PANTHER" id="PTHR30093">
    <property type="entry name" value="GENERAL SECRETION PATHWAY PROTEIN G"/>
    <property type="match status" value="1"/>
</dbReference>
<gene>
    <name evidence="3" type="ordered locus">Psta_4679</name>
</gene>
<evidence type="ECO:0000313" key="3">
    <source>
        <dbReference type="EMBL" id="ADB19321.1"/>
    </source>
</evidence>
<dbReference type="STRING" id="530564.Psta_4679"/>
<dbReference type="eggNOG" id="COG2165">
    <property type="taxonomic scope" value="Bacteria"/>
</dbReference>
<keyword evidence="1" id="KW-1133">Transmembrane helix</keyword>
<accession>D2R7Z0</accession>
<keyword evidence="1" id="KW-0812">Transmembrane</keyword>
<dbReference type="SUPFAM" id="SSF54523">
    <property type="entry name" value="Pili subunits"/>
    <property type="match status" value="1"/>
</dbReference>
<dbReference type="PANTHER" id="PTHR30093:SF2">
    <property type="entry name" value="TYPE II SECRETION SYSTEM PROTEIN H"/>
    <property type="match status" value="1"/>
</dbReference>
<feature type="transmembrane region" description="Helical" evidence="1">
    <location>
        <begin position="20"/>
        <end position="40"/>
    </location>
</feature>
<name>D2R7Z0_PIRSD</name>
<keyword evidence="4" id="KW-1185">Reference proteome</keyword>
<evidence type="ECO:0000313" key="4">
    <source>
        <dbReference type="Proteomes" id="UP000001887"/>
    </source>
</evidence>
<dbReference type="InterPro" id="IPR011453">
    <property type="entry name" value="DUF1559"/>
</dbReference>
<evidence type="ECO:0000259" key="2">
    <source>
        <dbReference type="Pfam" id="PF07596"/>
    </source>
</evidence>
<reference evidence="3 4" key="1">
    <citation type="journal article" date="2009" name="Stand. Genomic Sci.">
        <title>Complete genome sequence of Pirellula staleyi type strain (ATCC 27377).</title>
        <authorList>
            <person name="Clum A."/>
            <person name="Tindall B.J."/>
            <person name="Sikorski J."/>
            <person name="Ivanova N."/>
            <person name="Mavrommatis K."/>
            <person name="Lucas S."/>
            <person name="Glavina del Rio T."/>
            <person name="Nolan M."/>
            <person name="Chen F."/>
            <person name="Tice H."/>
            <person name="Pitluck S."/>
            <person name="Cheng J.F."/>
            <person name="Chertkov O."/>
            <person name="Brettin T."/>
            <person name="Han C."/>
            <person name="Detter J.C."/>
            <person name="Kuske C."/>
            <person name="Bruce D."/>
            <person name="Goodwin L."/>
            <person name="Ovchinikova G."/>
            <person name="Pati A."/>
            <person name="Mikhailova N."/>
            <person name="Chen A."/>
            <person name="Palaniappan K."/>
            <person name="Land M."/>
            <person name="Hauser L."/>
            <person name="Chang Y.J."/>
            <person name="Jeffries C.D."/>
            <person name="Chain P."/>
            <person name="Rohde M."/>
            <person name="Goker M."/>
            <person name="Bristow J."/>
            <person name="Eisen J.A."/>
            <person name="Markowitz V."/>
            <person name="Hugenholtz P."/>
            <person name="Kyrpides N.C."/>
            <person name="Klenk H.P."/>
            <person name="Lapidus A."/>
        </authorList>
    </citation>
    <scope>NUCLEOTIDE SEQUENCE [LARGE SCALE GENOMIC DNA]</scope>
    <source>
        <strain evidence="4">ATCC 27377 / DSM 6068 / ICPB 4128</strain>
    </source>
</reference>
<dbReference type="InterPro" id="IPR012902">
    <property type="entry name" value="N_methyl_site"/>
</dbReference>
<dbReference type="AlphaFoldDB" id="D2R7Z0"/>
<dbReference type="Pfam" id="PF07596">
    <property type="entry name" value="SBP_bac_10"/>
    <property type="match status" value="1"/>
</dbReference>